<organism evidence="1 2">
    <name type="scientific">Acaulospora colombiana</name>
    <dbReference type="NCBI Taxonomy" id="27376"/>
    <lineage>
        <taxon>Eukaryota</taxon>
        <taxon>Fungi</taxon>
        <taxon>Fungi incertae sedis</taxon>
        <taxon>Mucoromycota</taxon>
        <taxon>Glomeromycotina</taxon>
        <taxon>Glomeromycetes</taxon>
        <taxon>Diversisporales</taxon>
        <taxon>Acaulosporaceae</taxon>
        <taxon>Acaulospora</taxon>
    </lineage>
</organism>
<keyword evidence="2" id="KW-1185">Reference proteome</keyword>
<comment type="caution">
    <text evidence="1">The sequence shown here is derived from an EMBL/GenBank/DDBJ whole genome shotgun (WGS) entry which is preliminary data.</text>
</comment>
<gene>
    <name evidence="1" type="ORF">ACOLOM_LOCUS6078</name>
</gene>
<reference evidence="1" key="1">
    <citation type="submission" date="2021-06" db="EMBL/GenBank/DDBJ databases">
        <authorList>
            <person name="Kallberg Y."/>
            <person name="Tangrot J."/>
            <person name="Rosling A."/>
        </authorList>
    </citation>
    <scope>NUCLEOTIDE SEQUENCE</scope>
    <source>
        <strain evidence="1">CL356</strain>
    </source>
</reference>
<dbReference type="EMBL" id="CAJVPT010012020">
    <property type="protein sequence ID" value="CAG8584201.1"/>
    <property type="molecule type" value="Genomic_DNA"/>
</dbReference>
<name>A0ACA9MCT6_9GLOM</name>
<protein>
    <submittedName>
        <fullName evidence="1">14531_t:CDS:1</fullName>
    </submittedName>
</protein>
<dbReference type="Proteomes" id="UP000789525">
    <property type="component" value="Unassembled WGS sequence"/>
</dbReference>
<evidence type="ECO:0000313" key="2">
    <source>
        <dbReference type="Proteomes" id="UP000789525"/>
    </source>
</evidence>
<accession>A0ACA9MCT6</accession>
<sequence length="92" mass="10178">MCFDAGKQVLPNVSEDSKRGRPLPCLVLLALALGQPSTRRGIQSKGRERLNINWPALVAWRNHCDILPSFASCRGSDPIAKTFGPHDLRQAR</sequence>
<proteinExistence type="predicted"/>
<evidence type="ECO:0000313" key="1">
    <source>
        <dbReference type="EMBL" id="CAG8584201.1"/>
    </source>
</evidence>